<comment type="caution">
    <text evidence="2">The sequence shown here is derived from an EMBL/GenBank/DDBJ whole genome shotgun (WGS) entry which is preliminary data.</text>
</comment>
<reference evidence="2 3" key="1">
    <citation type="submission" date="2017-03" db="EMBL/GenBank/DDBJ databases">
        <title>Genome Survey of Euroglyphus maynei.</title>
        <authorList>
            <person name="Arlian L.G."/>
            <person name="Morgan M.S."/>
            <person name="Rider S.D."/>
        </authorList>
    </citation>
    <scope>NUCLEOTIDE SEQUENCE [LARGE SCALE GENOMIC DNA]</scope>
    <source>
        <strain evidence="2">Arlian Lab</strain>
        <tissue evidence="2">Whole body</tissue>
    </source>
</reference>
<protein>
    <recommendedName>
        <fullName evidence="1">Ig-like domain-containing protein</fullName>
    </recommendedName>
</protein>
<dbReference type="PROSITE" id="PS50835">
    <property type="entry name" value="IG_LIKE"/>
    <property type="match status" value="1"/>
</dbReference>
<sequence length="100" mass="11498">PPKVIFINSTRSFDNHPNHDHGSILSSTFRPSNITSNNIHYQQSSDLKSPFPSSSFMIDAYEGEKIIIICTVPYAKPPPRLKWYRKNIELLPGKFFFCLL</sequence>
<organism evidence="2 3">
    <name type="scientific">Euroglyphus maynei</name>
    <name type="common">Mayne's house dust mite</name>
    <dbReference type="NCBI Taxonomy" id="6958"/>
    <lineage>
        <taxon>Eukaryota</taxon>
        <taxon>Metazoa</taxon>
        <taxon>Ecdysozoa</taxon>
        <taxon>Arthropoda</taxon>
        <taxon>Chelicerata</taxon>
        <taxon>Arachnida</taxon>
        <taxon>Acari</taxon>
        <taxon>Acariformes</taxon>
        <taxon>Sarcoptiformes</taxon>
        <taxon>Astigmata</taxon>
        <taxon>Psoroptidia</taxon>
        <taxon>Analgoidea</taxon>
        <taxon>Pyroglyphidae</taxon>
        <taxon>Pyroglyphinae</taxon>
        <taxon>Euroglyphus</taxon>
    </lineage>
</organism>
<dbReference type="Gene3D" id="2.60.40.10">
    <property type="entry name" value="Immunoglobulins"/>
    <property type="match status" value="1"/>
</dbReference>
<feature type="domain" description="Ig-like" evidence="1">
    <location>
        <begin position="52"/>
        <end position="100"/>
    </location>
</feature>
<proteinExistence type="predicted"/>
<accession>A0A1Y3BNX6</accession>
<evidence type="ECO:0000313" key="2">
    <source>
        <dbReference type="EMBL" id="OTF80855.1"/>
    </source>
</evidence>
<dbReference type="InterPro" id="IPR013783">
    <property type="entry name" value="Ig-like_fold"/>
</dbReference>
<dbReference type="OrthoDB" id="6505091at2759"/>
<evidence type="ECO:0000259" key="1">
    <source>
        <dbReference type="PROSITE" id="PS50835"/>
    </source>
</evidence>
<dbReference type="Proteomes" id="UP000194236">
    <property type="component" value="Unassembled WGS sequence"/>
</dbReference>
<evidence type="ECO:0000313" key="3">
    <source>
        <dbReference type="Proteomes" id="UP000194236"/>
    </source>
</evidence>
<gene>
    <name evidence="2" type="ORF">BLA29_012981</name>
</gene>
<dbReference type="SUPFAM" id="SSF48726">
    <property type="entry name" value="Immunoglobulin"/>
    <property type="match status" value="1"/>
</dbReference>
<dbReference type="InterPro" id="IPR036179">
    <property type="entry name" value="Ig-like_dom_sf"/>
</dbReference>
<keyword evidence="3" id="KW-1185">Reference proteome</keyword>
<dbReference type="InterPro" id="IPR007110">
    <property type="entry name" value="Ig-like_dom"/>
</dbReference>
<feature type="non-terminal residue" evidence="2">
    <location>
        <position position="1"/>
    </location>
</feature>
<name>A0A1Y3BNX6_EURMA</name>
<dbReference type="EMBL" id="MUJZ01016297">
    <property type="protein sequence ID" value="OTF80855.1"/>
    <property type="molecule type" value="Genomic_DNA"/>
</dbReference>
<dbReference type="AlphaFoldDB" id="A0A1Y3BNX6"/>